<proteinExistence type="predicted"/>
<dbReference type="GO" id="GO:0005634">
    <property type="term" value="C:nucleus"/>
    <property type="evidence" value="ECO:0007669"/>
    <property type="project" value="TreeGrafter"/>
</dbReference>
<dbReference type="InterPro" id="IPR009263">
    <property type="entry name" value="SERTA_dom"/>
</dbReference>
<dbReference type="Pfam" id="PF06031">
    <property type="entry name" value="SERTA"/>
    <property type="match status" value="1"/>
</dbReference>
<gene>
    <name evidence="3" type="ORF">KQX54_021004</name>
</gene>
<organism evidence="3 4">
    <name type="scientific">Cotesia glomerata</name>
    <name type="common">Lepidopteran parasitic wasp</name>
    <name type="synonym">Apanteles glomeratus</name>
    <dbReference type="NCBI Taxonomy" id="32391"/>
    <lineage>
        <taxon>Eukaryota</taxon>
        <taxon>Metazoa</taxon>
        <taxon>Ecdysozoa</taxon>
        <taxon>Arthropoda</taxon>
        <taxon>Hexapoda</taxon>
        <taxon>Insecta</taxon>
        <taxon>Pterygota</taxon>
        <taxon>Neoptera</taxon>
        <taxon>Endopterygota</taxon>
        <taxon>Hymenoptera</taxon>
        <taxon>Apocrita</taxon>
        <taxon>Ichneumonoidea</taxon>
        <taxon>Braconidae</taxon>
        <taxon>Microgastrinae</taxon>
        <taxon>Cotesia</taxon>
    </lineage>
</organism>
<name>A0AAV7J962_COTGL</name>
<dbReference type="PANTHER" id="PTHR16277:SF7">
    <property type="entry name" value="RE12330P"/>
    <property type="match status" value="1"/>
</dbReference>
<feature type="region of interest" description="Disordered" evidence="1">
    <location>
        <begin position="403"/>
        <end position="451"/>
    </location>
</feature>
<accession>A0AAV7J962</accession>
<protein>
    <recommendedName>
        <fullName evidence="2">SERTA domain-containing protein</fullName>
    </recommendedName>
</protein>
<feature type="compositionally biased region" description="Low complexity" evidence="1">
    <location>
        <begin position="405"/>
        <end position="442"/>
    </location>
</feature>
<feature type="region of interest" description="Disordered" evidence="1">
    <location>
        <begin position="149"/>
        <end position="212"/>
    </location>
</feature>
<reference evidence="3 4" key="1">
    <citation type="journal article" date="2021" name="J. Hered.">
        <title>A chromosome-level genome assembly of the parasitoid wasp, Cotesia glomerata (Hymenoptera: Braconidae).</title>
        <authorList>
            <person name="Pinto B.J."/>
            <person name="Weis J.J."/>
            <person name="Gamble T."/>
            <person name="Ode P.J."/>
            <person name="Paul R."/>
            <person name="Zaspel J.M."/>
        </authorList>
    </citation>
    <scope>NUCLEOTIDE SEQUENCE [LARGE SCALE GENOMIC DNA]</scope>
    <source>
        <strain evidence="3">CgM1</strain>
    </source>
</reference>
<feature type="compositionally biased region" description="Polar residues" evidence="1">
    <location>
        <begin position="176"/>
        <end position="193"/>
    </location>
</feature>
<comment type="caution">
    <text evidence="3">The sequence shown here is derived from an EMBL/GenBank/DDBJ whole genome shotgun (WGS) entry which is preliminary data.</text>
</comment>
<evidence type="ECO:0000313" key="3">
    <source>
        <dbReference type="EMBL" id="KAH0568468.1"/>
    </source>
</evidence>
<feature type="region of interest" description="Disordered" evidence="1">
    <location>
        <begin position="313"/>
        <end position="340"/>
    </location>
</feature>
<evidence type="ECO:0000256" key="1">
    <source>
        <dbReference type="SAM" id="MobiDB-lite"/>
    </source>
</evidence>
<dbReference type="PANTHER" id="PTHR16277">
    <property type="entry name" value="CELL DIVISION CYCLE ASSOCIATED PROTEIN 4/SERTA DOMAIN-CONTAINING PROTEIN 2"/>
    <property type="match status" value="1"/>
</dbReference>
<dbReference type="EMBL" id="JAHXZJ010000001">
    <property type="protein sequence ID" value="KAH0568468.1"/>
    <property type="molecule type" value="Genomic_DNA"/>
</dbReference>
<dbReference type="Proteomes" id="UP000826195">
    <property type="component" value="Unassembled WGS sequence"/>
</dbReference>
<evidence type="ECO:0000259" key="2">
    <source>
        <dbReference type="PROSITE" id="PS51053"/>
    </source>
</evidence>
<dbReference type="InterPro" id="IPR052262">
    <property type="entry name" value="E2F-SERTA_domain_protein"/>
</dbReference>
<keyword evidence="4" id="KW-1185">Reference proteome</keyword>
<dbReference type="PROSITE" id="PS51053">
    <property type="entry name" value="SERTA"/>
    <property type="match status" value="1"/>
</dbReference>
<feature type="compositionally biased region" description="Basic and acidic residues" evidence="1">
    <location>
        <begin position="200"/>
        <end position="212"/>
    </location>
</feature>
<dbReference type="AlphaFoldDB" id="A0AAV7J962"/>
<sequence length="451" mass="50439">MKACAFVAAAQLIRYADPRFSRFNKCLRWGWCGKKKRDQQFPKSKNLVDTRIMMHSGNYSEDDLIQSQEGEPDVITLSCAMMGLQATAGKRKLEGGVGCMEFDMDMGESPSKLGRVEGSWWAMEDSYTPPLNQSSSYYEMEVSSPCLQGNPCQPTGNLPPAGPQLHHPPQHYYHQRSSPPGGNGGYNQLSRPQPQWGAPHHYEPPTIRREENGKSYLELGSSYRANERCCEGSRTSWCRRGRACYRQRRLAVLNISMCKLARYRQFPDPSLHRSVLICNTLRHLEREMERDRSPPPMEPVVPAPMAQLQHPEQGRLTPFPMPPTASNETDVDSGIGDSDDSRSINWGSVLSLSSQSPLDPLNNNELLDVDIGPEIDLDFMPGWKLTPLSADDILRSTNVQDHHLNTTNNTSSTINNNNNNNSSNNNNNHIITSNNSCNSSSTHESLMCVGS</sequence>
<evidence type="ECO:0000313" key="4">
    <source>
        <dbReference type="Proteomes" id="UP000826195"/>
    </source>
</evidence>
<feature type="domain" description="SERTA" evidence="2">
    <location>
        <begin position="245"/>
        <end position="292"/>
    </location>
</feature>